<feature type="domain" description="HAMP" evidence="15">
    <location>
        <begin position="27"/>
        <end position="79"/>
    </location>
</feature>
<dbReference type="InterPro" id="IPR003594">
    <property type="entry name" value="HATPase_dom"/>
</dbReference>
<dbReference type="CDD" id="cd00082">
    <property type="entry name" value="HisKA"/>
    <property type="match status" value="1"/>
</dbReference>
<evidence type="ECO:0000256" key="4">
    <source>
        <dbReference type="ARBA" id="ARBA00022475"/>
    </source>
</evidence>
<reference evidence="16" key="1">
    <citation type="submission" date="2018-06" db="EMBL/GenBank/DDBJ databases">
        <authorList>
            <person name="Zhirakovskaya E."/>
        </authorList>
    </citation>
    <scope>NUCLEOTIDE SEQUENCE</scope>
</reference>
<name>A0A3B1A1U3_9ZZZZ</name>
<evidence type="ECO:0000256" key="1">
    <source>
        <dbReference type="ARBA" id="ARBA00000085"/>
    </source>
</evidence>
<sequence>RQLIMTYLLYELMFMGILLVSARFLARWLARPLEQASRVLPQLGTGNVRLPELQSRHDELKLLATAIEEADQRIHAARLTAQDRQNELEERVDERTREIESFTYSVSHDLRTPLRAMDGFAQALLEDCADTLDDDGKAHLQRIRGAAVRMGHIIDDLLMLSCVNRQHLVFSDVDLSAIASCIIDELREQSPQREVEVHIASNMRARGDARLLRIVLTNLLGNAWKYTGKTTHPRIEFDGHLQDGKWIYQMRDNGTGFDMKYVNKLFGAFQRLHGRDDYEGTGIGLAIVQRIIRRHQGEVWAEAEPGRGATFSFHLGNSDNATTAT</sequence>
<evidence type="ECO:0000259" key="14">
    <source>
        <dbReference type="PROSITE" id="PS50109"/>
    </source>
</evidence>
<keyword evidence="6" id="KW-0808">Transferase</keyword>
<dbReference type="Pfam" id="PF00512">
    <property type="entry name" value="HisKA"/>
    <property type="match status" value="1"/>
</dbReference>
<evidence type="ECO:0000256" key="2">
    <source>
        <dbReference type="ARBA" id="ARBA00004236"/>
    </source>
</evidence>
<dbReference type="InterPro" id="IPR005467">
    <property type="entry name" value="His_kinase_dom"/>
</dbReference>
<dbReference type="SMART" id="SM00388">
    <property type="entry name" value="HisKA"/>
    <property type="match status" value="1"/>
</dbReference>
<evidence type="ECO:0000256" key="6">
    <source>
        <dbReference type="ARBA" id="ARBA00022679"/>
    </source>
</evidence>
<dbReference type="EC" id="2.7.13.3" evidence="3"/>
<keyword evidence="11 13" id="KW-0472">Membrane</keyword>
<evidence type="ECO:0000256" key="5">
    <source>
        <dbReference type="ARBA" id="ARBA00022553"/>
    </source>
</evidence>
<accession>A0A3B1A1U3</accession>
<keyword evidence="5" id="KW-0597">Phosphoprotein</keyword>
<dbReference type="InterPro" id="IPR036097">
    <property type="entry name" value="HisK_dim/P_sf"/>
</dbReference>
<keyword evidence="13" id="KW-0812">Transmembrane</keyword>
<evidence type="ECO:0000256" key="11">
    <source>
        <dbReference type="ARBA" id="ARBA00023136"/>
    </source>
</evidence>
<keyword evidence="12" id="KW-0175">Coiled coil</keyword>
<dbReference type="AlphaFoldDB" id="A0A3B1A1U3"/>
<organism evidence="16">
    <name type="scientific">hydrothermal vent metagenome</name>
    <dbReference type="NCBI Taxonomy" id="652676"/>
    <lineage>
        <taxon>unclassified sequences</taxon>
        <taxon>metagenomes</taxon>
        <taxon>ecological metagenomes</taxon>
    </lineage>
</organism>
<protein>
    <recommendedName>
        <fullName evidence="3">histidine kinase</fullName>
        <ecNumber evidence="3">2.7.13.3</ecNumber>
    </recommendedName>
</protein>
<evidence type="ECO:0000256" key="12">
    <source>
        <dbReference type="SAM" id="Coils"/>
    </source>
</evidence>
<evidence type="ECO:0000313" key="16">
    <source>
        <dbReference type="EMBL" id="VAW93722.1"/>
    </source>
</evidence>
<dbReference type="InterPro" id="IPR004358">
    <property type="entry name" value="Sig_transdc_His_kin-like_C"/>
</dbReference>
<dbReference type="Gene3D" id="6.10.340.10">
    <property type="match status" value="1"/>
</dbReference>
<keyword evidence="7" id="KW-0547">Nucleotide-binding</keyword>
<keyword evidence="10" id="KW-0902">Two-component regulatory system</keyword>
<keyword evidence="4" id="KW-1003">Cell membrane</keyword>
<dbReference type="Pfam" id="PF02518">
    <property type="entry name" value="HATPase_c"/>
    <property type="match status" value="1"/>
</dbReference>
<dbReference type="SMART" id="SM00387">
    <property type="entry name" value="HATPase_c"/>
    <property type="match status" value="1"/>
</dbReference>
<dbReference type="Gene3D" id="1.10.287.130">
    <property type="match status" value="1"/>
</dbReference>
<evidence type="ECO:0000256" key="9">
    <source>
        <dbReference type="ARBA" id="ARBA00022840"/>
    </source>
</evidence>
<evidence type="ECO:0000256" key="7">
    <source>
        <dbReference type="ARBA" id="ARBA00022741"/>
    </source>
</evidence>
<dbReference type="PANTHER" id="PTHR42878">
    <property type="entry name" value="TWO-COMPONENT HISTIDINE KINASE"/>
    <property type="match status" value="1"/>
</dbReference>
<dbReference type="InterPro" id="IPR003661">
    <property type="entry name" value="HisK_dim/P_dom"/>
</dbReference>
<dbReference type="GO" id="GO:0030295">
    <property type="term" value="F:protein kinase activator activity"/>
    <property type="evidence" value="ECO:0007669"/>
    <property type="project" value="TreeGrafter"/>
</dbReference>
<dbReference type="GO" id="GO:0000155">
    <property type="term" value="F:phosphorelay sensor kinase activity"/>
    <property type="evidence" value="ECO:0007669"/>
    <property type="project" value="InterPro"/>
</dbReference>
<dbReference type="InterPro" id="IPR036890">
    <property type="entry name" value="HATPase_C_sf"/>
</dbReference>
<comment type="subcellular location">
    <subcellularLocation>
        <location evidence="2">Cell membrane</location>
    </subcellularLocation>
</comment>
<evidence type="ECO:0000256" key="8">
    <source>
        <dbReference type="ARBA" id="ARBA00022777"/>
    </source>
</evidence>
<dbReference type="PANTHER" id="PTHR42878:SF15">
    <property type="entry name" value="BACTERIOPHYTOCHROME"/>
    <property type="match status" value="1"/>
</dbReference>
<feature type="non-terminal residue" evidence="16">
    <location>
        <position position="1"/>
    </location>
</feature>
<evidence type="ECO:0000256" key="13">
    <source>
        <dbReference type="SAM" id="Phobius"/>
    </source>
</evidence>
<dbReference type="FunFam" id="3.30.565.10:FF:000023">
    <property type="entry name" value="PAS domain-containing sensor histidine kinase"/>
    <property type="match status" value="1"/>
</dbReference>
<dbReference type="GO" id="GO:0005886">
    <property type="term" value="C:plasma membrane"/>
    <property type="evidence" value="ECO:0007669"/>
    <property type="project" value="UniProtKB-SubCell"/>
</dbReference>
<evidence type="ECO:0000259" key="15">
    <source>
        <dbReference type="PROSITE" id="PS50885"/>
    </source>
</evidence>
<feature type="transmembrane region" description="Helical" evidence="13">
    <location>
        <begin position="7"/>
        <end position="30"/>
    </location>
</feature>
<dbReference type="SUPFAM" id="SSF47384">
    <property type="entry name" value="Homodimeric domain of signal transducing histidine kinase"/>
    <property type="match status" value="1"/>
</dbReference>
<dbReference type="Gene3D" id="3.30.565.10">
    <property type="entry name" value="Histidine kinase-like ATPase, C-terminal domain"/>
    <property type="match status" value="1"/>
</dbReference>
<keyword evidence="13" id="KW-1133">Transmembrane helix</keyword>
<evidence type="ECO:0000256" key="10">
    <source>
        <dbReference type="ARBA" id="ARBA00023012"/>
    </source>
</evidence>
<proteinExistence type="predicted"/>
<dbReference type="GO" id="GO:0000156">
    <property type="term" value="F:phosphorelay response regulator activity"/>
    <property type="evidence" value="ECO:0007669"/>
    <property type="project" value="TreeGrafter"/>
</dbReference>
<dbReference type="GO" id="GO:0007234">
    <property type="term" value="P:osmosensory signaling via phosphorelay pathway"/>
    <property type="evidence" value="ECO:0007669"/>
    <property type="project" value="TreeGrafter"/>
</dbReference>
<evidence type="ECO:0000256" key="3">
    <source>
        <dbReference type="ARBA" id="ARBA00012438"/>
    </source>
</evidence>
<keyword evidence="9" id="KW-0067">ATP-binding</keyword>
<dbReference type="EMBL" id="UOFU01000034">
    <property type="protein sequence ID" value="VAW93722.1"/>
    <property type="molecule type" value="Genomic_DNA"/>
</dbReference>
<dbReference type="PRINTS" id="PR00344">
    <property type="entry name" value="BCTRLSENSOR"/>
</dbReference>
<dbReference type="InterPro" id="IPR003660">
    <property type="entry name" value="HAMP_dom"/>
</dbReference>
<comment type="catalytic activity">
    <reaction evidence="1">
        <text>ATP + protein L-histidine = ADP + protein N-phospho-L-histidine.</text>
        <dbReference type="EC" id="2.7.13.3"/>
    </reaction>
</comment>
<dbReference type="SUPFAM" id="SSF55874">
    <property type="entry name" value="ATPase domain of HSP90 chaperone/DNA topoisomerase II/histidine kinase"/>
    <property type="match status" value="1"/>
</dbReference>
<dbReference type="GO" id="GO:0005524">
    <property type="term" value="F:ATP binding"/>
    <property type="evidence" value="ECO:0007669"/>
    <property type="project" value="UniProtKB-KW"/>
</dbReference>
<gene>
    <name evidence="16" type="ORF">MNBD_GAMMA20-213</name>
</gene>
<keyword evidence="8 16" id="KW-0418">Kinase</keyword>
<feature type="coiled-coil region" evidence="12">
    <location>
        <begin position="67"/>
        <end position="98"/>
    </location>
</feature>
<dbReference type="InterPro" id="IPR050351">
    <property type="entry name" value="BphY/WalK/GraS-like"/>
</dbReference>
<dbReference type="PROSITE" id="PS50109">
    <property type="entry name" value="HIS_KIN"/>
    <property type="match status" value="1"/>
</dbReference>
<dbReference type="PROSITE" id="PS50885">
    <property type="entry name" value="HAMP"/>
    <property type="match status" value="1"/>
</dbReference>
<feature type="domain" description="Histidine kinase" evidence="14">
    <location>
        <begin position="105"/>
        <end position="319"/>
    </location>
</feature>